<dbReference type="InterPro" id="IPR051158">
    <property type="entry name" value="Metallophosphoesterase_sf"/>
</dbReference>
<dbReference type="Pfam" id="PF00149">
    <property type="entry name" value="Metallophos"/>
    <property type="match status" value="1"/>
</dbReference>
<evidence type="ECO:0000259" key="2">
    <source>
        <dbReference type="Pfam" id="PF00149"/>
    </source>
</evidence>
<name>A0A239ZV41_9FIRM</name>
<proteinExistence type="predicted"/>
<reference evidence="3 4" key="1">
    <citation type="submission" date="2017-06" db="EMBL/GenBank/DDBJ databases">
        <authorList>
            <consortium name="Pathogen Informatics"/>
        </authorList>
    </citation>
    <scope>NUCLEOTIDE SEQUENCE [LARGE SCALE GENOMIC DNA]</scope>
    <source>
        <strain evidence="3 4">NCTC12018</strain>
    </source>
</reference>
<dbReference type="KEGG" id="vrm:44547418_01754"/>
<evidence type="ECO:0000313" key="3">
    <source>
        <dbReference type="EMBL" id="SNV74829.1"/>
    </source>
</evidence>
<organism evidence="3 4">
    <name type="scientific">Veillonella rodentium</name>
    <dbReference type="NCBI Taxonomy" id="248315"/>
    <lineage>
        <taxon>Bacteria</taxon>
        <taxon>Bacillati</taxon>
        <taxon>Bacillota</taxon>
        <taxon>Negativicutes</taxon>
        <taxon>Veillonellales</taxon>
        <taxon>Veillonellaceae</taxon>
        <taxon>Veillonella</taxon>
    </lineage>
</organism>
<dbReference type="InterPro" id="IPR004843">
    <property type="entry name" value="Calcineurin-like_PHP"/>
</dbReference>
<feature type="transmembrane region" description="Helical" evidence="1">
    <location>
        <begin position="37"/>
        <end position="57"/>
    </location>
</feature>
<dbReference type="Proteomes" id="UP000214973">
    <property type="component" value="Chromosome 1"/>
</dbReference>
<dbReference type="RefSeq" id="WP_095066544.1">
    <property type="nucleotide sequence ID" value="NZ_LT906470.1"/>
</dbReference>
<feature type="transmembrane region" description="Helical" evidence="1">
    <location>
        <begin position="122"/>
        <end position="140"/>
    </location>
</feature>
<feature type="domain" description="Calcineurin-like phosphoesterase" evidence="2">
    <location>
        <begin position="166"/>
        <end position="334"/>
    </location>
</feature>
<keyword evidence="1" id="KW-1133">Transmembrane helix</keyword>
<keyword evidence="1" id="KW-0812">Transmembrane</keyword>
<dbReference type="GO" id="GO:0016787">
    <property type="term" value="F:hydrolase activity"/>
    <property type="evidence" value="ECO:0007669"/>
    <property type="project" value="UniProtKB-KW"/>
</dbReference>
<accession>A0A239ZV41</accession>
<protein>
    <submittedName>
        <fullName evidence="3">Uncharacterized metallophosphoesterase Cj0846</fullName>
        <ecNumber evidence="3">3.1.-.-</ecNumber>
    </submittedName>
</protein>
<evidence type="ECO:0000313" key="4">
    <source>
        <dbReference type="Proteomes" id="UP000214973"/>
    </source>
</evidence>
<keyword evidence="1" id="KW-0472">Membrane</keyword>
<keyword evidence="4" id="KW-1185">Reference proteome</keyword>
<dbReference type="EMBL" id="LT906470">
    <property type="protein sequence ID" value="SNV74829.1"/>
    <property type="molecule type" value="Genomic_DNA"/>
</dbReference>
<dbReference type="PANTHER" id="PTHR31302">
    <property type="entry name" value="TRANSMEMBRANE PROTEIN WITH METALLOPHOSPHOESTERASE DOMAIN-RELATED"/>
    <property type="match status" value="1"/>
</dbReference>
<dbReference type="CDD" id="cd07385">
    <property type="entry name" value="MPP_YkuE_C"/>
    <property type="match status" value="1"/>
</dbReference>
<dbReference type="SUPFAM" id="SSF56300">
    <property type="entry name" value="Metallo-dependent phosphatases"/>
    <property type="match status" value="1"/>
</dbReference>
<evidence type="ECO:0000256" key="1">
    <source>
        <dbReference type="SAM" id="Phobius"/>
    </source>
</evidence>
<dbReference type="EC" id="3.1.-.-" evidence="3"/>
<gene>
    <name evidence="3" type="ORF">SAMEA44547418_01754</name>
</gene>
<dbReference type="AlphaFoldDB" id="A0A239ZV41"/>
<sequence length="393" mass="44939">MRLLFNIIFFTILTVGLVSFWLLFLNLWKPKKRWPAWIGYILIIGGWLAAVIYYMMYQANLFGTQYYPLMNIFRTESYGFLMGLFLAIPVFILLGILYWIVNKIFNKTPEENRTGRRAFFRTAATLVPLATVGGSGYAAFAGQHEIVVTHESFGYTNLPEGLKNYKIVQISDIHIGPCIDLDDFDEILNMALMEKPNRVVITGDLIDRLDWLPQVCERLTTFTKQIPDGVDYILGNHEYHHDVNKVLDELKMNTPMNVLVNSNIQIMGGRQPVYIAGVAYDNKREKEERERFMEKALSGIPDYAFVILLAHHPEFFEEAVERNIPLTLSGHTHGGQIVLFGIPVVPIGTPYVKGRYVEKNSVCYVNNGSGHWFPIRINCPREITVITFFDGIA</sequence>
<feature type="transmembrane region" description="Helical" evidence="1">
    <location>
        <begin position="77"/>
        <end position="101"/>
    </location>
</feature>
<dbReference type="PANTHER" id="PTHR31302:SF0">
    <property type="entry name" value="TRANSMEMBRANE PROTEIN WITH METALLOPHOSPHOESTERASE DOMAIN"/>
    <property type="match status" value="1"/>
</dbReference>
<dbReference type="InterPro" id="IPR029052">
    <property type="entry name" value="Metallo-depent_PP-like"/>
</dbReference>
<feature type="transmembrane region" description="Helical" evidence="1">
    <location>
        <begin position="6"/>
        <end position="25"/>
    </location>
</feature>
<keyword evidence="3" id="KW-0378">Hydrolase</keyword>
<dbReference type="Gene3D" id="3.60.21.10">
    <property type="match status" value="1"/>
</dbReference>